<dbReference type="Pfam" id="PF13424">
    <property type="entry name" value="TPR_12"/>
    <property type="match status" value="2"/>
</dbReference>
<dbReference type="GO" id="GO:0016020">
    <property type="term" value="C:membrane"/>
    <property type="evidence" value="ECO:0007669"/>
    <property type="project" value="UniProtKB-SubCell"/>
</dbReference>
<evidence type="ECO:0000256" key="1">
    <source>
        <dbReference type="ARBA" id="ARBA00003582"/>
    </source>
</evidence>
<dbReference type="InterPro" id="IPR011990">
    <property type="entry name" value="TPR-like_helical_dom_sf"/>
</dbReference>
<evidence type="ECO:0000256" key="3">
    <source>
        <dbReference type="ARBA" id="ARBA00004240"/>
    </source>
</evidence>
<comment type="pathway">
    <text evidence="4">Protein modification; protein glycosylation.</text>
</comment>
<feature type="repeat" description="TPR" evidence="16">
    <location>
        <begin position="577"/>
        <end position="610"/>
    </location>
</feature>
<dbReference type="OrthoDB" id="19588at2759"/>
<keyword evidence="12 17" id="KW-1133">Transmembrane helix</keyword>
<dbReference type="EC" id="2.4.1.109" evidence="6"/>
<accession>A0A5E4M0N2</accession>
<keyword evidence="7" id="KW-0808">Transferase</keyword>
<dbReference type="Proteomes" id="UP000325440">
    <property type="component" value="Unassembled WGS sequence"/>
</dbReference>
<dbReference type="Gene3D" id="1.25.40.10">
    <property type="entry name" value="Tetratricopeptide repeat domain"/>
    <property type="match status" value="4"/>
</dbReference>
<dbReference type="InterPro" id="IPR019734">
    <property type="entry name" value="TPR_rpt"/>
</dbReference>
<dbReference type="SUPFAM" id="SSF48452">
    <property type="entry name" value="TPR-like"/>
    <property type="match status" value="2"/>
</dbReference>
<feature type="transmembrane region" description="Helical" evidence="17">
    <location>
        <begin position="163"/>
        <end position="182"/>
    </location>
</feature>
<evidence type="ECO:0000256" key="12">
    <source>
        <dbReference type="ARBA" id="ARBA00022989"/>
    </source>
</evidence>
<keyword evidence="8 17" id="KW-0812">Transmembrane</keyword>
<evidence type="ECO:0000256" key="10">
    <source>
        <dbReference type="ARBA" id="ARBA00022803"/>
    </source>
</evidence>
<dbReference type="UniPathway" id="UPA00378"/>
<evidence type="ECO:0000256" key="6">
    <source>
        <dbReference type="ARBA" id="ARBA00012839"/>
    </source>
</evidence>
<evidence type="ECO:0000256" key="9">
    <source>
        <dbReference type="ARBA" id="ARBA00022737"/>
    </source>
</evidence>
<dbReference type="InterPro" id="IPR013618">
    <property type="entry name" value="TMTC_DUF1736"/>
</dbReference>
<dbReference type="InterPro" id="IPR052346">
    <property type="entry name" value="O-mannosyl-transferase_TMTC"/>
</dbReference>
<evidence type="ECO:0000256" key="16">
    <source>
        <dbReference type="PROSITE-ProRule" id="PRU00339"/>
    </source>
</evidence>
<comment type="similarity">
    <text evidence="5">Belongs to the TMTC family.</text>
</comment>
<feature type="transmembrane region" description="Helical" evidence="17">
    <location>
        <begin position="406"/>
        <end position="424"/>
    </location>
</feature>
<keyword evidence="20" id="KW-1185">Reference proteome</keyword>
<organism evidence="19 20">
    <name type="scientific">Cinara cedri</name>
    <dbReference type="NCBI Taxonomy" id="506608"/>
    <lineage>
        <taxon>Eukaryota</taxon>
        <taxon>Metazoa</taxon>
        <taxon>Ecdysozoa</taxon>
        <taxon>Arthropoda</taxon>
        <taxon>Hexapoda</taxon>
        <taxon>Insecta</taxon>
        <taxon>Pterygota</taxon>
        <taxon>Neoptera</taxon>
        <taxon>Paraneoptera</taxon>
        <taxon>Hemiptera</taxon>
        <taxon>Sternorrhyncha</taxon>
        <taxon>Aphidomorpha</taxon>
        <taxon>Aphidoidea</taxon>
        <taxon>Aphididae</taxon>
        <taxon>Lachninae</taxon>
        <taxon>Cinara</taxon>
    </lineage>
</organism>
<comment type="subcellular location">
    <subcellularLocation>
        <location evidence="3">Endoplasmic reticulum</location>
    </subcellularLocation>
    <subcellularLocation>
        <location evidence="2">Membrane</location>
        <topology evidence="2">Multi-pass membrane protein</topology>
    </subcellularLocation>
</comment>
<evidence type="ECO:0000256" key="2">
    <source>
        <dbReference type="ARBA" id="ARBA00004141"/>
    </source>
</evidence>
<feature type="transmembrane region" description="Helical" evidence="17">
    <location>
        <begin position="302"/>
        <end position="324"/>
    </location>
</feature>
<evidence type="ECO:0000256" key="7">
    <source>
        <dbReference type="ARBA" id="ARBA00022679"/>
    </source>
</evidence>
<feature type="transmembrane region" description="Helical" evidence="17">
    <location>
        <begin position="376"/>
        <end position="394"/>
    </location>
</feature>
<sequence>MKTKKLLDDNSLDSKLPFPKLSNWFYVIIVACMSVLCYSNSYYGAFVFDDSEAVVNNHDVNLKTPLIKIFSHDFWGTRLTNHASHKSYRPLTILSFRFNVWVNNGILSPKAFHLTNIILHAFVSCQFLFVYNLLFNGNAPKTSFLAALMFAVHPVHVEVVSGVVGRADLLSTCISLFVFIIYQKAAKTKQITTMTNFIITLICCILSCMAMLCKEQGLMIMTFCGVYEVIVINKITFHSLMKHVKISKMTKLFKKESSERLFFLVMGFFLILYGRWTVMGSPPVFQQIDNPASFLKSPIERIINYSFIYIINIWILICPVWLCFDWSMGCISLIQLNTFPKDLRMFIVFGFWTILLLVIYKLFFSKNYDKNFDKKQIQMGFLLGLLSFLPASNLMFTVGFVIAERVLYLPSAGFIIIVVLGIRRLCFNSFTQKVVGMFIILLVYMHSVRTYNRSKDWNNELNLFQSALKVCPMNAKVHYNLAKSLADIGKTEEAINCYKHALLLHPNYDQAMNNLANILKDQNELEEARFLLEKAVTIRNDFAAAWMNLGIVLSAQQKYIKAENAYLTALQHRKSYPHCYFNLGNLYLEMGENTKALFAWQNATFQQPTHVISWNNMIVLLESIGQLKHAEHVARTALSILPNEPNLYFNIANILGKMDKFVEAEKHFLAAIQLKHLASKIQIVALYHSNLGVLYHRWEKYDLAEKHYKQALRIDPKIQKVRNNLALLYKQLQEINQSTLNTKSNQYEKDL</sequence>
<gene>
    <name evidence="19" type="ORF">CINCED_3A015339</name>
</gene>
<evidence type="ECO:0000256" key="11">
    <source>
        <dbReference type="ARBA" id="ARBA00022824"/>
    </source>
</evidence>
<comment type="function">
    <text evidence="1">Transfers mannosyl residues to the hydroxyl group of serine or threonine residues.</text>
</comment>
<dbReference type="PANTHER" id="PTHR44227:SF3">
    <property type="entry name" value="PROTEIN O-MANNOSYL-TRANSFERASE TMTC4"/>
    <property type="match status" value="1"/>
</dbReference>
<evidence type="ECO:0000313" key="20">
    <source>
        <dbReference type="Proteomes" id="UP000325440"/>
    </source>
</evidence>
<evidence type="ECO:0000256" key="17">
    <source>
        <dbReference type="SAM" id="Phobius"/>
    </source>
</evidence>
<keyword evidence="9" id="KW-0677">Repeat</keyword>
<dbReference type="GO" id="GO:0005783">
    <property type="term" value="C:endoplasmic reticulum"/>
    <property type="evidence" value="ECO:0007669"/>
    <property type="project" value="UniProtKB-SubCell"/>
</dbReference>
<evidence type="ECO:0000256" key="15">
    <source>
        <dbReference type="ARBA" id="ARBA00045102"/>
    </source>
</evidence>
<feature type="transmembrane region" description="Helical" evidence="17">
    <location>
        <begin position="117"/>
        <end position="135"/>
    </location>
</feature>
<feature type="repeat" description="TPR" evidence="16">
    <location>
        <begin position="475"/>
        <end position="508"/>
    </location>
</feature>
<evidence type="ECO:0000313" key="19">
    <source>
        <dbReference type="EMBL" id="VVC24335.1"/>
    </source>
</evidence>
<feature type="transmembrane region" description="Helical" evidence="17">
    <location>
        <begin position="345"/>
        <end position="364"/>
    </location>
</feature>
<protein>
    <recommendedName>
        <fullName evidence="6">dolichyl-phosphate-mannose--protein mannosyltransferase</fullName>
        <ecNumber evidence="6">2.4.1.109</ecNumber>
    </recommendedName>
</protein>
<feature type="repeat" description="TPR" evidence="16">
    <location>
        <begin position="685"/>
        <end position="718"/>
    </location>
</feature>
<evidence type="ECO:0000256" key="14">
    <source>
        <dbReference type="ARBA" id="ARBA00045085"/>
    </source>
</evidence>
<dbReference type="PROSITE" id="PS51257">
    <property type="entry name" value="PROKAR_LIPOPROTEIN"/>
    <property type="match status" value="1"/>
</dbReference>
<dbReference type="PROSITE" id="PS50293">
    <property type="entry name" value="TPR_REGION"/>
    <property type="match status" value="2"/>
</dbReference>
<comment type="catalytic activity">
    <reaction evidence="15">
        <text>a di-trans,poly-cis-dolichyl beta-D-mannosyl phosphate + L-seryl-[protein] = 3-O-(alpha-D-mannosyl)-L-seryl-[protein] + a di-trans,poly-cis-dolichyl phosphate + H(+)</text>
        <dbReference type="Rhea" id="RHEA:17377"/>
        <dbReference type="Rhea" id="RHEA-COMP:9863"/>
        <dbReference type="Rhea" id="RHEA-COMP:13546"/>
        <dbReference type="Rhea" id="RHEA-COMP:19498"/>
        <dbReference type="Rhea" id="RHEA-COMP:19501"/>
        <dbReference type="ChEBI" id="CHEBI:15378"/>
        <dbReference type="ChEBI" id="CHEBI:29999"/>
        <dbReference type="ChEBI" id="CHEBI:57683"/>
        <dbReference type="ChEBI" id="CHEBI:58211"/>
        <dbReference type="ChEBI" id="CHEBI:137321"/>
        <dbReference type="EC" id="2.4.1.109"/>
    </reaction>
</comment>
<dbReference type="GO" id="GO:0004169">
    <property type="term" value="F:dolichyl-phosphate-mannose-protein mannosyltransferase activity"/>
    <property type="evidence" value="ECO:0007669"/>
    <property type="project" value="UniProtKB-EC"/>
</dbReference>
<feature type="transmembrane region" description="Helical" evidence="17">
    <location>
        <begin position="194"/>
        <end position="212"/>
    </location>
</feature>
<evidence type="ECO:0000256" key="13">
    <source>
        <dbReference type="ARBA" id="ARBA00023136"/>
    </source>
</evidence>
<dbReference type="Pfam" id="PF08409">
    <property type="entry name" value="TMTC_DUF1736"/>
    <property type="match status" value="1"/>
</dbReference>
<evidence type="ECO:0000259" key="18">
    <source>
        <dbReference type="Pfam" id="PF08409"/>
    </source>
</evidence>
<comment type="catalytic activity">
    <reaction evidence="14">
        <text>a di-trans,poly-cis-dolichyl beta-D-mannosyl phosphate + L-threonyl-[protein] = 3-O-(alpha-D-mannosyl)-L-threonyl-[protein] + a di-trans,poly-cis-dolichyl phosphate + H(+)</text>
        <dbReference type="Rhea" id="RHEA:53396"/>
        <dbReference type="Rhea" id="RHEA-COMP:11060"/>
        <dbReference type="Rhea" id="RHEA-COMP:13547"/>
        <dbReference type="Rhea" id="RHEA-COMP:19498"/>
        <dbReference type="Rhea" id="RHEA-COMP:19501"/>
        <dbReference type="ChEBI" id="CHEBI:15378"/>
        <dbReference type="ChEBI" id="CHEBI:30013"/>
        <dbReference type="ChEBI" id="CHEBI:57683"/>
        <dbReference type="ChEBI" id="CHEBI:58211"/>
        <dbReference type="ChEBI" id="CHEBI:137323"/>
        <dbReference type="EC" id="2.4.1.109"/>
    </reaction>
</comment>
<proteinExistence type="inferred from homology"/>
<feature type="transmembrane region" description="Helical" evidence="17">
    <location>
        <begin position="261"/>
        <end position="282"/>
    </location>
</feature>
<keyword evidence="11" id="KW-0256">Endoplasmic reticulum</keyword>
<keyword evidence="13 17" id="KW-0472">Membrane</keyword>
<feature type="transmembrane region" description="Helical" evidence="17">
    <location>
        <begin position="21"/>
        <end position="43"/>
    </location>
</feature>
<dbReference type="GO" id="GO:0030968">
    <property type="term" value="P:endoplasmic reticulum unfolded protein response"/>
    <property type="evidence" value="ECO:0007669"/>
    <property type="project" value="TreeGrafter"/>
</dbReference>
<dbReference type="EMBL" id="CABPRJ010000001">
    <property type="protein sequence ID" value="VVC24335.1"/>
    <property type="molecule type" value="Genomic_DNA"/>
</dbReference>
<evidence type="ECO:0000256" key="4">
    <source>
        <dbReference type="ARBA" id="ARBA00004922"/>
    </source>
</evidence>
<dbReference type="AlphaFoldDB" id="A0A5E4M0N2"/>
<dbReference type="SMART" id="SM00028">
    <property type="entry name" value="TPR"/>
    <property type="match status" value="7"/>
</dbReference>
<evidence type="ECO:0000256" key="8">
    <source>
        <dbReference type="ARBA" id="ARBA00022692"/>
    </source>
</evidence>
<dbReference type="PANTHER" id="PTHR44227">
    <property type="match status" value="1"/>
</dbReference>
<feature type="domain" description="DUF1736" evidence="18">
    <location>
        <begin position="281"/>
        <end position="356"/>
    </location>
</feature>
<reference evidence="19 20" key="1">
    <citation type="submission" date="2019-08" db="EMBL/GenBank/DDBJ databases">
        <authorList>
            <person name="Alioto T."/>
            <person name="Alioto T."/>
            <person name="Gomez Garrido J."/>
        </authorList>
    </citation>
    <scope>NUCLEOTIDE SEQUENCE [LARGE SCALE GENOMIC DNA]</scope>
</reference>
<feature type="transmembrane region" description="Helical" evidence="17">
    <location>
        <begin position="218"/>
        <end position="240"/>
    </location>
</feature>
<name>A0A5E4M0N2_9HEMI</name>
<dbReference type="PROSITE" id="PS50005">
    <property type="entry name" value="TPR"/>
    <property type="match status" value="3"/>
</dbReference>
<keyword evidence="10 16" id="KW-0802">TPR repeat</keyword>
<evidence type="ECO:0000256" key="5">
    <source>
        <dbReference type="ARBA" id="ARBA00007882"/>
    </source>
</evidence>